<comment type="subcellular location">
    <subcellularLocation>
        <location evidence="1 6 7">Nucleus</location>
    </subcellularLocation>
</comment>
<dbReference type="InterPro" id="IPR009057">
    <property type="entry name" value="Homeodomain-like_sf"/>
</dbReference>
<evidence type="ECO:0000259" key="9">
    <source>
        <dbReference type="PROSITE" id="PS50071"/>
    </source>
</evidence>
<evidence type="ECO:0000256" key="4">
    <source>
        <dbReference type="ARBA" id="ARBA00023155"/>
    </source>
</evidence>
<evidence type="ECO:0000256" key="8">
    <source>
        <dbReference type="SAM" id="MobiDB-lite"/>
    </source>
</evidence>
<dbReference type="InterPro" id="IPR050649">
    <property type="entry name" value="Paired_Homeobox_TFs"/>
</dbReference>
<evidence type="ECO:0000256" key="5">
    <source>
        <dbReference type="ARBA" id="ARBA00023242"/>
    </source>
</evidence>
<dbReference type="OrthoDB" id="6159439at2759"/>
<dbReference type="KEGG" id="lak:106156428"/>
<evidence type="ECO:0000313" key="10">
    <source>
        <dbReference type="Proteomes" id="UP000085678"/>
    </source>
</evidence>
<dbReference type="PANTHER" id="PTHR24329:SF543">
    <property type="entry name" value="FI01017P-RELATED"/>
    <property type="match status" value="1"/>
</dbReference>
<gene>
    <name evidence="11" type="primary">LOC106156428</name>
</gene>
<dbReference type="InterPro" id="IPR001356">
    <property type="entry name" value="HD"/>
</dbReference>
<evidence type="ECO:0000256" key="7">
    <source>
        <dbReference type="RuleBase" id="RU000682"/>
    </source>
</evidence>
<dbReference type="PANTHER" id="PTHR24329">
    <property type="entry name" value="HOMEOBOX PROTEIN ARISTALESS"/>
    <property type="match status" value="1"/>
</dbReference>
<evidence type="ECO:0000313" key="11">
    <source>
        <dbReference type="RefSeq" id="XP_013387138.1"/>
    </source>
</evidence>
<keyword evidence="2" id="KW-0217">Developmental protein</keyword>
<reference evidence="11" key="1">
    <citation type="submission" date="2025-08" db="UniProtKB">
        <authorList>
            <consortium name="RefSeq"/>
        </authorList>
    </citation>
    <scope>IDENTIFICATION</scope>
    <source>
        <tissue evidence="11">Gonads</tissue>
    </source>
</reference>
<dbReference type="FunFam" id="1.10.10.60:FF:000057">
    <property type="entry name" value="Short stature homeobox 2"/>
    <property type="match status" value="1"/>
</dbReference>
<dbReference type="RefSeq" id="XP_013387138.1">
    <property type="nucleotide sequence ID" value="XM_013531684.1"/>
</dbReference>
<feature type="domain" description="Homeobox" evidence="9">
    <location>
        <begin position="98"/>
        <end position="158"/>
    </location>
</feature>
<keyword evidence="4 6" id="KW-0371">Homeobox</keyword>
<organism evidence="10 11">
    <name type="scientific">Lingula anatina</name>
    <name type="common">Brachiopod</name>
    <name type="synonym">Lingula unguis</name>
    <dbReference type="NCBI Taxonomy" id="7574"/>
    <lineage>
        <taxon>Eukaryota</taxon>
        <taxon>Metazoa</taxon>
        <taxon>Spiralia</taxon>
        <taxon>Lophotrochozoa</taxon>
        <taxon>Brachiopoda</taxon>
        <taxon>Linguliformea</taxon>
        <taxon>Lingulata</taxon>
        <taxon>Lingulida</taxon>
        <taxon>Linguloidea</taxon>
        <taxon>Lingulidae</taxon>
        <taxon>Lingula</taxon>
    </lineage>
</organism>
<dbReference type="GO" id="GO:0005634">
    <property type="term" value="C:nucleus"/>
    <property type="evidence" value="ECO:0007669"/>
    <property type="project" value="UniProtKB-SubCell"/>
</dbReference>
<dbReference type="Pfam" id="PF00046">
    <property type="entry name" value="Homeodomain"/>
    <property type="match status" value="1"/>
</dbReference>
<evidence type="ECO:0000256" key="3">
    <source>
        <dbReference type="ARBA" id="ARBA00023125"/>
    </source>
</evidence>
<dbReference type="GO" id="GO:0000981">
    <property type="term" value="F:DNA-binding transcription factor activity, RNA polymerase II-specific"/>
    <property type="evidence" value="ECO:0007669"/>
    <property type="project" value="InterPro"/>
</dbReference>
<proteinExistence type="predicted"/>
<feature type="region of interest" description="Disordered" evidence="8">
    <location>
        <begin position="19"/>
        <end position="51"/>
    </location>
</feature>
<keyword evidence="5 6" id="KW-0539">Nucleus</keyword>
<feature type="DNA-binding region" description="Homeobox" evidence="6">
    <location>
        <begin position="100"/>
        <end position="159"/>
    </location>
</feature>
<dbReference type="PROSITE" id="PS50071">
    <property type="entry name" value="HOMEOBOX_2"/>
    <property type="match status" value="1"/>
</dbReference>
<evidence type="ECO:0000256" key="6">
    <source>
        <dbReference type="PROSITE-ProRule" id="PRU00108"/>
    </source>
</evidence>
<dbReference type="InterPro" id="IPR017970">
    <property type="entry name" value="Homeobox_CS"/>
</dbReference>
<keyword evidence="10" id="KW-1185">Reference proteome</keyword>
<dbReference type="GeneID" id="106156428"/>
<dbReference type="GO" id="GO:0000977">
    <property type="term" value="F:RNA polymerase II transcription regulatory region sequence-specific DNA binding"/>
    <property type="evidence" value="ECO:0007669"/>
    <property type="project" value="TreeGrafter"/>
</dbReference>
<dbReference type="InParanoid" id="A0A1S3HM21"/>
<dbReference type="PROSITE" id="PS00027">
    <property type="entry name" value="HOMEOBOX_1"/>
    <property type="match status" value="1"/>
</dbReference>
<dbReference type="CDD" id="cd00086">
    <property type="entry name" value="homeodomain"/>
    <property type="match status" value="1"/>
</dbReference>
<evidence type="ECO:0000256" key="2">
    <source>
        <dbReference type="ARBA" id="ARBA00022473"/>
    </source>
</evidence>
<dbReference type="Gene3D" id="1.10.10.60">
    <property type="entry name" value="Homeodomain-like"/>
    <property type="match status" value="1"/>
</dbReference>
<dbReference type="AlphaFoldDB" id="A0A1S3HM21"/>
<dbReference type="SUPFAM" id="SSF46689">
    <property type="entry name" value="Homeodomain-like"/>
    <property type="match status" value="1"/>
</dbReference>
<dbReference type="SMART" id="SM00389">
    <property type="entry name" value="HOX"/>
    <property type="match status" value="1"/>
</dbReference>
<sequence>MANTSLKLSFGIDRILGTGPSRRIYNETSSAEESNISEEREAHEWRRTYDDNKERKVNPDVTVYQQTSNGRGEELCEITSVQDNVEGTRMHVPERPCTRRLRVRTNFTPYQLRELERTFQATHYPDIFMRETLAVRMHLAESRIQVWFQNRRAKWRKFQKLKKIDSEGKVSFRSEEERQARSPFLSVLPPVLPPLAATINYHLKDCTSSLGELRQRAKEHVLELNSMTWIAPRSGQQ</sequence>
<keyword evidence="3 6" id="KW-0238">DNA-binding</keyword>
<dbReference type="Proteomes" id="UP000085678">
    <property type="component" value="Unplaced"/>
</dbReference>
<name>A0A1S3HM21_LINAN</name>
<feature type="compositionally biased region" description="Basic and acidic residues" evidence="8">
    <location>
        <begin position="37"/>
        <end position="51"/>
    </location>
</feature>
<evidence type="ECO:0000256" key="1">
    <source>
        <dbReference type="ARBA" id="ARBA00004123"/>
    </source>
</evidence>
<protein>
    <submittedName>
        <fullName evidence="11">Retina and anterior neural fold homeobox protein 2 isoform X1</fullName>
    </submittedName>
</protein>
<accession>A0A1S3HM21</accession>